<comment type="caution">
    <text evidence="3">The sequence shown here is derived from an EMBL/GenBank/DDBJ whole genome shotgun (WGS) entry which is preliminary data.</text>
</comment>
<gene>
    <name evidence="3" type="ORF">EV702DRAFT_1100028</name>
</gene>
<dbReference type="PANTHER" id="PTHR47417:SF1">
    <property type="entry name" value="SMR DOMAIN-CONTAINING PROTEIN YPL199C"/>
    <property type="match status" value="1"/>
</dbReference>
<proteinExistence type="predicted"/>
<dbReference type="SUPFAM" id="SSF160443">
    <property type="entry name" value="SMR domain-like"/>
    <property type="match status" value="1"/>
</dbReference>
<feature type="domain" description="Smr" evidence="2">
    <location>
        <begin position="234"/>
        <end position="310"/>
    </location>
</feature>
<sequence length="312" mass="34938">MQMFIPSVLSALEVLLKGPIWLLRKVISIFYGRRESPPPPLPSSSLCSLSDSPYESAHSQHQRSYQRTHSQQQRPTYHLYPPPRPAAKSPSAHQSPSQHKPYQPQPSVRFSTQPTPPVSPDVTPVATEPVRSHIPQRSRRSSLPARALDVAVALIVIDPHEDHKCLRIKARHERDLMTKCFRQRDEANARNDPQLAEQLSRKGHAHKGNMIRLDEAASAKIFEENNQKSNPNTIDLHRLHVPEAQAYFSKAVQEAQDRGESPLRVIVGKGNHSENNIAKIKPAIQKYGKRLGLGVEVDPLNDGCLVVSLNTS</sequence>
<dbReference type="OrthoDB" id="3231855at2759"/>
<accession>A0A9P6ZVY7</accession>
<evidence type="ECO:0000256" key="1">
    <source>
        <dbReference type="SAM" id="MobiDB-lite"/>
    </source>
</evidence>
<keyword evidence="4" id="KW-1185">Reference proteome</keyword>
<dbReference type="SMART" id="SM00463">
    <property type="entry name" value="SMR"/>
    <property type="match status" value="1"/>
</dbReference>
<feature type="compositionally biased region" description="Low complexity" evidence="1">
    <location>
        <begin position="43"/>
        <end position="53"/>
    </location>
</feature>
<dbReference type="InterPro" id="IPR053020">
    <property type="entry name" value="Smr_domain_protein"/>
</dbReference>
<dbReference type="InterPro" id="IPR002625">
    <property type="entry name" value="Smr_dom"/>
</dbReference>
<feature type="region of interest" description="Disordered" evidence="1">
    <location>
        <begin position="34"/>
        <end position="143"/>
    </location>
</feature>
<dbReference type="PANTHER" id="PTHR47417">
    <property type="entry name" value="SMR DOMAIN-CONTAINING PROTEIN YPL199C"/>
    <property type="match status" value="1"/>
</dbReference>
<dbReference type="AlphaFoldDB" id="A0A9P6ZVY7"/>
<reference evidence="3" key="1">
    <citation type="journal article" date="2020" name="New Phytol.">
        <title>Comparative genomics reveals dynamic genome evolution in host specialist ectomycorrhizal fungi.</title>
        <authorList>
            <person name="Lofgren L.A."/>
            <person name="Nguyen N.H."/>
            <person name="Vilgalys R."/>
            <person name="Ruytinx J."/>
            <person name="Liao H.L."/>
            <person name="Branco S."/>
            <person name="Kuo A."/>
            <person name="LaButti K."/>
            <person name="Lipzen A."/>
            <person name="Andreopoulos W."/>
            <person name="Pangilinan J."/>
            <person name="Riley R."/>
            <person name="Hundley H."/>
            <person name="Na H."/>
            <person name="Barry K."/>
            <person name="Grigoriev I.V."/>
            <person name="Stajich J.E."/>
            <person name="Kennedy P.G."/>
        </authorList>
    </citation>
    <scope>NUCLEOTIDE SEQUENCE</scope>
    <source>
        <strain evidence="3">DOB743</strain>
    </source>
</reference>
<dbReference type="PROSITE" id="PS50828">
    <property type="entry name" value="SMR"/>
    <property type="match status" value="1"/>
</dbReference>
<dbReference type="Gene3D" id="3.30.1370.110">
    <property type="match status" value="1"/>
</dbReference>
<dbReference type="InterPro" id="IPR036063">
    <property type="entry name" value="Smr_dom_sf"/>
</dbReference>
<name>A0A9P6ZVY7_9AGAM</name>
<dbReference type="Pfam" id="PF08590">
    <property type="entry name" value="DUF1771"/>
    <property type="match status" value="1"/>
</dbReference>
<dbReference type="Proteomes" id="UP000714275">
    <property type="component" value="Unassembled WGS sequence"/>
</dbReference>
<feature type="compositionally biased region" description="Polar residues" evidence="1">
    <location>
        <begin position="93"/>
        <end position="111"/>
    </location>
</feature>
<dbReference type="Pfam" id="PF01713">
    <property type="entry name" value="Smr"/>
    <property type="match status" value="1"/>
</dbReference>
<dbReference type="EMBL" id="JABBWD010000019">
    <property type="protein sequence ID" value="KAG1777682.1"/>
    <property type="molecule type" value="Genomic_DNA"/>
</dbReference>
<evidence type="ECO:0000313" key="3">
    <source>
        <dbReference type="EMBL" id="KAG1777682.1"/>
    </source>
</evidence>
<dbReference type="SMART" id="SM01162">
    <property type="entry name" value="DUF1771"/>
    <property type="match status" value="1"/>
</dbReference>
<organism evidence="3 4">
    <name type="scientific">Suillus placidus</name>
    <dbReference type="NCBI Taxonomy" id="48579"/>
    <lineage>
        <taxon>Eukaryota</taxon>
        <taxon>Fungi</taxon>
        <taxon>Dikarya</taxon>
        <taxon>Basidiomycota</taxon>
        <taxon>Agaricomycotina</taxon>
        <taxon>Agaricomycetes</taxon>
        <taxon>Agaricomycetidae</taxon>
        <taxon>Boletales</taxon>
        <taxon>Suillineae</taxon>
        <taxon>Suillaceae</taxon>
        <taxon>Suillus</taxon>
    </lineage>
</organism>
<protein>
    <recommendedName>
        <fullName evidence="2">Smr domain-containing protein</fullName>
    </recommendedName>
</protein>
<dbReference type="InterPro" id="IPR013899">
    <property type="entry name" value="DUF1771"/>
</dbReference>
<evidence type="ECO:0000313" key="4">
    <source>
        <dbReference type="Proteomes" id="UP000714275"/>
    </source>
</evidence>
<evidence type="ECO:0000259" key="2">
    <source>
        <dbReference type="PROSITE" id="PS50828"/>
    </source>
</evidence>